<comment type="caution">
    <text evidence="1">The sequence shown here is derived from an EMBL/GenBank/DDBJ whole genome shotgun (WGS) entry which is preliminary data.</text>
</comment>
<evidence type="ECO:0000313" key="2">
    <source>
        <dbReference type="Proteomes" id="UP000474159"/>
    </source>
</evidence>
<organism evidence="1 2">
    <name type="scientific">Methylobacterium soli</name>
    <dbReference type="NCBI Taxonomy" id="553447"/>
    <lineage>
        <taxon>Bacteria</taxon>
        <taxon>Pseudomonadati</taxon>
        <taxon>Pseudomonadota</taxon>
        <taxon>Alphaproteobacteria</taxon>
        <taxon>Hyphomicrobiales</taxon>
        <taxon>Methylobacteriaceae</taxon>
        <taxon>Methylobacterium</taxon>
    </lineage>
</organism>
<keyword evidence="2" id="KW-1185">Reference proteome</keyword>
<dbReference type="EMBL" id="VZZK01000029">
    <property type="protein sequence ID" value="KAB1076584.1"/>
    <property type="molecule type" value="Genomic_DNA"/>
</dbReference>
<dbReference type="RefSeq" id="WP_151002703.1">
    <property type="nucleotide sequence ID" value="NZ_VZZK01000029.1"/>
</dbReference>
<name>A0A6L3SUS1_9HYPH</name>
<accession>A0A6L3SUS1</accession>
<sequence>MSFDIVFTQAARVAATVTGDLPSLEERTRREIADLPGDGLSALEERLFHAFATEAGQECICTLLAGQVVQVDVCGVSAA</sequence>
<evidence type="ECO:0000313" key="1">
    <source>
        <dbReference type="EMBL" id="KAB1076584.1"/>
    </source>
</evidence>
<reference evidence="1 2" key="1">
    <citation type="submission" date="2019-09" db="EMBL/GenBank/DDBJ databases">
        <title>YIM 48816 draft genome.</title>
        <authorList>
            <person name="Jiang L."/>
        </authorList>
    </citation>
    <scope>NUCLEOTIDE SEQUENCE [LARGE SCALE GENOMIC DNA]</scope>
    <source>
        <strain evidence="1 2">YIM 48816</strain>
    </source>
</reference>
<gene>
    <name evidence="1" type="ORF">F6X53_23080</name>
</gene>
<protein>
    <submittedName>
        <fullName evidence="1">Uncharacterized protein</fullName>
    </submittedName>
</protein>
<dbReference type="AlphaFoldDB" id="A0A6L3SUS1"/>
<dbReference type="Proteomes" id="UP000474159">
    <property type="component" value="Unassembled WGS sequence"/>
</dbReference>
<dbReference type="OrthoDB" id="7997099at2"/>
<proteinExistence type="predicted"/>